<keyword evidence="1" id="KW-0175">Coiled coil</keyword>
<feature type="region of interest" description="Disordered" evidence="2">
    <location>
        <begin position="107"/>
        <end position="134"/>
    </location>
</feature>
<accession>A0AAD8PGI3</accession>
<dbReference type="EMBL" id="JAVEPI010000001">
    <property type="protein sequence ID" value="KAK1444857.1"/>
    <property type="molecule type" value="Genomic_DNA"/>
</dbReference>
<sequence length="1129" mass="129280">MPVAKLDEGFGKALDSIRMDVDLESRGCHLVSRLGSISSETEHMNMINKLKSLLDTPAGEAPGSAGLKDGGDYAPYKDGITSNVLDVPGTLDKVGSEYINVHSAHYRDGKADSPRGSVKSGVSELSGRTSKRTDRETVLKHAEAVIEYQRERINSLEEAINKFNTAMNKTNNLYTQEIQQLGEENLELRKELQKVVTDFDVLSKRYSFDLTESEAIKKKINLINHDMIKKDDEILQLKERMLHLPRENEQLKEKNLLMANEIERLNREIKGLKFTDVAKPVKATVSEMTATTKACAAQHDKLKASSRCIAQLENDVQCYKRLSESQSLEIKRLNYKLGQLRNATQPNNYLASSQKQMLQIRSIFTQLVKKAEEPRKVVVESHVDEEVKNIPLRTAQTLKTSVEFREMYDKLLDVVTQSITRNINEDGIYSMMVDYSCGVIDQELKMRVGESIVTFYRVEEDRLEEVLRIPLNSVLDVERSEDTNEISIHTKDSEVHVIHVPNKDKFSRLYYALRYAGFIKENMRFSIFSKVDYDFVPEGFTWPPFTAVVTTAEANYKPQALNNYEDVRRVIGEIYVITDPAQRLLTIDNNTNSLVVIGPQMSSTPLVIHCESAFAVRLCRHLHEECEIFEPVEPPTATITNGLPADSYFMDSDHTFSFVLPNNRLLFVNAFDRDNDRRLLKIVRKGNYRVPGTPLLSPPMQSSIEEVAKFPHLASVESMHALPTAPLDELKNKFKTLKSQALEQMPSKAYEFVGDELWLYLKEETPVKVSNKTGHFRVNEEKTEVAITSASDETYVLDFPSYQDLMSFVKELESHGFNFNLEEETSKQVCIVTTGCLKLFRDVNEEPMITFIKEETKVEIDDSKREIQISQSAGKMIKMTLDCTSPGEFQRWKFALSFAGFIKSSMKTSPRNAVNKFIFPIKIFDNDRCDERRAFQVQPLRIFLYVNPTTPDPFLIFEKSSTSIESFDTERRMRIYVNRNTNMEERFDFVLAMLTDYDELKASLKANMYRIDNLKKQKAPKYHFVISKPGVIQVHRTKYDKDPQLLLDRKIYDANVSQMCIQFASRVDNKGTITMAFKKEFNFKRWLIALKVAGFLPLTNDRVPILYLPNIVYGHVCVEVPALLKGHLS</sequence>
<name>A0AAD8PGI3_BABGI</name>
<evidence type="ECO:0000256" key="1">
    <source>
        <dbReference type="SAM" id="Coils"/>
    </source>
</evidence>
<keyword evidence="4" id="KW-1185">Reference proteome</keyword>
<evidence type="ECO:0000256" key="2">
    <source>
        <dbReference type="SAM" id="MobiDB-lite"/>
    </source>
</evidence>
<feature type="coiled-coil region" evidence="1">
    <location>
        <begin position="139"/>
        <end position="198"/>
    </location>
</feature>
<comment type="caution">
    <text evidence="3">The sequence shown here is derived from an EMBL/GenBank/DDBJ whole genome shotgun (WGS) entry which is preliminary data.</text>
</comment>
<dbReference type="Proteomes" id="UP001230268">
    <property type="component" value="Unassembled WGS sequence"/>
</dbReference>
<organism evidence="3 4">
    <name type="scientific">Babesia gibsoni</name>
    <dbReference type="NCBI Taxonomy" id="33632"/>
    <lineage>
        <taxon>Eukaryota</taxon>
        <taxon>Sar</taxon>
        <taxon>Alveolata</taxon>
        <taxon>Apicomplexa</taxon>
        <taxon>Aconoidasida</taxon>
        <taxon>Piroplasmida</taxon>
        <taxon>Babesiidae</taxon>
        <taxon>Babesia</taxon>
    </lineage>
</organism>
<proteinExistence type="predicted"/>
<protein>
    <submittedName>
        <fullName evidence="3">Uncharacterized protein</fullName>
    </submittedName>
</protein>
<gene>
    <name evidence="3" type="ORF">BgAZ_107630</name>
</gene>
<reference evidence="3" key="1">
    <citation type="submission" date="2023-08" db="EMBL/GenBank/DDBJ databases">
        <title>Draft sequence of the Babesia gibsoni genome.</title>
        <authorList>
            <person name="Yamagishi J.Y."/>
            <person name="Xuan X.X."/>
        </authorList>
    </citation>
    <scope>NUCLEOTIDE SEQUENCE</scope>
    <source>
        <strain evidence="3">Azabu</strain>
    </source>
</reference>
<evidence type="ECO:0000313" key="4">
    <source>
        <dbReference type="Proteomes" id="UP001230268"/>
    </source>
</evidence>
<evidence type="ECO:0000313" key="3">
    <source>
        <dbReference type="EMBL" id="KAK1444857.1"/>
    </source>
</evidence>
<dbReference type="AlphaFoldDB" id="A0AAD8PGI3"/>